<evidence type="ECO:0000313" key="5">
    <source>
        <dbReference type="Proteomes" id="UP001066327"/>
    </source>
</evidence>
<name>A0AAX3YUI0_RHOOP</name>
<dbReference type="EMBL" id="CP130956">
    <property type="protein sequence ID" value="WLF51790.1"/>
    <property type="molecule type" value="Genomic_DNA"/>
</dbReference>
<reference evidence="2" key="1">
    <citation type="submission" date="2022-12" db="EMBL/GenBank/DDBJ databases">
        <authorList>
            <person name="Krivoruchko A.V."/>
            <person name="Elkin A."/>
        </authorList>
    </citation>
    <scope>NUCLEOTIDE SEQUENCE</scope>
    <source>
        <strain evidence="2">IEGM 249</strain>
    </source>
</reference>
<dbReference type="EMBL" id="JAPWIS010000025">
    <property type="protein sequence ID" value="MCZ4588750.1"/>
    <property type="molecule type" value="Genomic_DNA"/>
</dbReference>
<keyword evidence="5" id="KW-1185">Reference proteome</keyword>
<evidence type="ECO:0000313" key="3">
    <source>
        <dbReference type="EMBL" id="WLF51790.1"/>
    </source>
</evidence>
<dbReference type="AlphaFoldDB" id="A0AAX3YUI0"/>
<dbReference type="Pfam" id="PF00391">
    <property type="entry name" value="PEP-utilizers"/>
    <property type="match status" value="1"/>
</dbReference>
<keyword evidence="4" id="KW-0614">Plasmid</keyword>
<evidence type="ECO:0000313" key="4">
    <source>
        <dbReference type="EMBL" id="WLF52413.1"/>
    </source>
</evidence>
<dbReference type="InterPro" id="IPR008279">
    <property type="entry name" value="PEP-util_enz_mobile_dom"/>
</dbReference>
<sequence>MVDISQPFVIDNAPSERFPVYTRANTGEVAGGVITPLRWTLNGGMVVESAWRRALEEFGAFDETEFRPDVLDIQGVFHGYIYINLSVQRVFGVRMPGASADLMDRTYLGDVTAPAYAAQPDDDRPECTDRILASVGRVMSERDRPDITSEDREEAARLRAARPDLTALGDRELLEHAQAVVKERYGSVLQKHLRMVYESSIVTGALDELAADLGDPTLAVRLTGGLGDIASAAPSQVLWDLSRLIVQSPPLTAEFERGVDGLDDRLRASTDSAMRRFVEWFDRFCYEFGSRSTDEWAPMPKTWESHHGVPLGMIDRLRLQDESKNPQLQSRRLRQDREALIGTLRTRHADDAALLARIESVLATTDLYMRAREQSKTNTVRVLHEARMPLFELARRFVERGLLARADDLNMLTVTELEDLLATPGRYTDRIAERREWIDRLDELEPPFIIDGEIPPVTEWPEKKAPAISMAAPGDVLEGIGACPGVAEGIARVIFDPVDAPDLEPGEILVAPVTDPGWTPIFTSAAAVVVNVGSPLSHAAIVSRELGMPCVLGVREATKRIANGTRITVDGTNGTVTVH</sequence>
<evidence type="ECO:0000313" key="6">
    <source>
        <dbReference type="Proteomes" id="UP001231166"/>
    </source>
</evidence>
<dbReference type="PANTHER" id="PTHR43615:SF1">
    <property type="entry name" value="PPDK_N DOMAIN-CONTAINING PROTEIN"/>
    <property type="match status" value="1"/>
</dbReference>
<evidence type="ECO:0000313" key="2">
    <source>
        <dbReference type="EMBL" id="MCZ4588750.1"/>
    </source>
</evidence>
<dbReference type="PANTHER" id="PTHR43615">
    <property type="entry name" value="PHOSPHOENOLPYRUVATE SYNTHASE-RELATED"/>
    <property type="match status" value="1"/>
</dbReference>
<dbReference type="EMBL" id="CP130956">
    <property type="protein sequence ID" value="WLF52413.1"/>
    <property type="molecule type" value="Genomic_DNA"/>
</dbReference>
<accession>A0AAX3YUI0</accession>
<dbReference type="InterPro" id="IPR036637">
    <property type="entry name" value="Phosphohistidine_dom_sf"/>
</dbReference>
<dbReference type="SUPFAM" id="SSF52009">
    <property type="entry name" value="Phosphohistidine domain"/>
    <property type="match status" value="1"/>
</dbReference>
<geneLocation type="plasmid" evidence="4 6">
    <name>pRho-VOC14-L</name>
</geneLocation>
<dbReference type="InterPro" id="IPR051549">
    <property type="entry name" value="PEP_Utilizing_Enz"/>
</dbReference>
<proteinExistence type="predicted"/>
<organism evidence="4 6">
    <name type="scientific">Rhodococcus opacus</name>
    <name type="common">Nocardia opaca</name>
    <dbReference type="NCBI Taxonomy" id="37919"/>
    <lineage>
        <taxon>Bacteria</taxon>
        <taxon>Bacillati</taxon>
        <taxon>Actinomycetota</taxon>
        <taxon>Actinomycetes</taxon>
        <taxon>Mycobacteriales</taxon>
        <taxon>Nocardiaceae</taxon>
        <taxon>Rhodococcus</taxon>
    </lineage>
</organism>
<protein>
    <submittedName>
        <fullName evidence="4">PEP-utilizing enzyme</fullName>
    </submittedName>
</protein>
<evidence type="ECO:0000259" key="1">
    <source>
        <dbReference type="Pfam" id="PF00391"/>
    </source>
</evidence>
<dbReference type="RefSeq" id="WP_206016537.1">
    <property type="nucleotide sequence ID" value="NZ_CP130956.1"/>
</dbReference>
<reference evidence="4" key="2">
    <citation type="submission" date="2023-07" db="EMBL/GenBank/DDBJ databases">
        <title>Genomic analysis of Rhodococcus opacus VOC-14 with glycol ethers degradation activity.</title>
        <authorList>
            <person name="Narkevich D.A."/>
            <person name="Hlushen A.M."/>
            <person name="Akhremchuk A.E."/>
            <person name="Sikolenko M.A."/>
            <person name="Valentovich L.N."/>
        </authorList>
    </citation>
    <scope>NUCLEOTIDE SEQUENCE</scope>
    <source>
        <strain evidence="4">VOC-14</strain>
        <plasmid evidence="4">pRho-VOC14-L</plasmid>
    </source>
</reference>
<dbReference type="Proteomes" id="UP001066327">
    <property type="component" value="Unassembled WGS sequence"/>
</dbReference>
<feature type="domain" description="PEP-utilising enzyme mobile" evidence="1">
    <location>
        <begin position="504"/>
        <end position="574"/>
    </location>
</feature>
<dbReference type="Proteomes" id="UP001231166">
    <property type="component" value="Plasmid pRho-VOC14-L"/>
</dbReference>
<dbReference type="GO" id="GO:0016772">
    <property type="term" value="F:transferase activity, transferring phosphorus-containing groups"/>
    <property type="evidence" value="ECO:0007669"/>
    <property type="project" value="InterPro"/>
</dbReference>
<gene>
    <name evidence="2" type="ORF">O4328_34750</name>
    <name evidence="3" type="ORF">Q5707_40665</name>
    <name evidence="4" type="ORF">Q5707_44330</name>
</gene>
<dbReference type="Gene3D" id="3.50.30.10">
    <property type="entry name" value="Phosphohistidine domain"/>
    <property type="match status" value="1"/>
</dbReference>